<protein>
    <submittedName>
        <fullName evidence="1">Uncharacterized protein</fullName>
    </submittedName>
</protein>
<organism evidence="1 2">
    <name type="scientific">Uliginosibacterium sediminicola</name>
    <dbReference type="NCBI Taxonomy" id="2024550"/>
    <lineage>
        <taxon>Bacteria</taxon>
        <taxon>Pseudomonadati</taxon>
        <taxon>Pseudomonadota</taxon>
        <taxon>Betaproteobacteria</taxon>
        <taxon>Rhodocyclales</taxon>
        <taxon>Zoogloeaceae</taxon>
        <taxon>Uliginosibacterium</taxon>
    </lineage>
</organism>
<dbReference type="Proteomes" id="UP001410394">
    <property type="component" value="Unassembled WGS sequence"/>
</dbReference>
<name>A0ABU9Z4M9_9RHOO</name>
<evidence type="ECO:0000313" key="1">
    <source>
        <dbReference type="EMBL" id="MEN3070766.1"/>
    </source>
</evidence>
<evidence type="ECO:0000313" key="2">
    <source>
        <dbReference type="Proteomes" id="UP001410394"/>
    </source>
</evidence>
<dbReference type="EMBL" id="JBDIVE010000024">
    <property type="protein sequence ID" value="MEN3070766.1"/>
    <property type="molecule type" value="Genomic_DNA"/>
</dbReference>
<reference evidence="1 2" key="1">
    <citation type="journal article" date="2018" name="Int. J. Syst. Evol. Microbiol.">
        <title>Uliginosibacterium sediminicola sp. nov., isolated from freshwater sediment.</title>
        <authorList>
            <person name="Hwang W.M."/>
            <person name="Kim S.M."/>
            <person name="Kang K."/>
            <person name="Ahn T.Y."/>
        </authorList>
    </citation>
    <scope>NUCLEOTIDE SEQUENCE [LARGE SCALE GENOMIC DNA]</scope>
    <source>
        <strain evidence="1 2">M1-21</strain>
    </source>
</reference>
<comment type="caution">
    <text evidence="1">The sequence shown here is derived from an EMBL/GenBank/DDBJ whole genome shotgun (WGS) entry which is preliminary data.</text>
</comment>
<sequence length="98" mass="11228">MQNSKTQVLYEQIAKPLRGKAPVSRIEKLQYLDQNKVGARLLFAGNLTRQPYMPGRNYGISGELINTYVIMNNTFWIGMQPALTRSMLELPRARSRLT</sequence>
<keyword evidence="2" id="KW-1185">Reference proteome</keyword>
<dbReference type="Gene3D" id="3.90.1150.10">
    <property type="entry name" value="Aspartate Aminotransferase, domain 1"/>
    <property type="match status" value="1"/>
</dbReference>
<gene>
    <name evidence="1" type="ORF">ABDB84_19970</name>
</gene>
<proteinExistence type="predicted"/>
<accession>A0ABU9Z4M9</accession>
<dbReference type="RefSeq" id="WP_345921542.1">
    <property type="nucleotide sequence ID" value="NZ_JBDIVE010000024.1"/>
</dbReference>
<dbReference type="InterPro" id="IPR015422">
    <property type="entry name" value="PyrdxlP-dep_Trfase_small"/>
</dbReference>